<feature type="region of interest" description="Disordered" evidence="1">
    <location>
        <begin position="194"/>
        <end position="218"/>
    </location>
</feature>
<name>A0A8S4RLY0_9NEOP</name>
<evidence type="ECO:0000256" key="1">
    <source>
        <dbReference type="SAM" id="MobiDB-lite"/>
    </source>
</evidence>
<feature type="domain" description="WKF" evidence="2">
    <location>
        <begin position="124"/>
        <end position="186"/>
    </location>
</feature>
<dbReference type="PANTHER" id="PTHR22306">
    <property type="entry name" value="CHROMOSOME 7 OPEN READING FRAME 50"/>
    <property type="match status" value="1"/>
</dbReference>
<accession>A0A8S4RLY0</accession>
<evidence type="ECO:0000259" key="2">
    <source>
        <dbReference type="Pfam" id="PF10180"/>
    </source>
</evidence>
<feature type="region of interest" description="Disordered" evidence="1">
    <location>
        <begin position="1"/>
        <end position="98"/>
    </location>
</feature>
<gene>
    <name evidence="3" type="primary">jg16709</name>
    <name evidence="3" type="ORF">PAEG_LOCUS15070</name>
</gene>
<organism evidence="3 4">
    <name type="scientific">Pararge aegeria aegeria</name>
    <dbReference type="NCBI Taxonomy" id="348720"/>
    <lineage>
        <taxon>Eukaryota</taxon>
        <taxon>Metazoa</taxon>
        <taxon>Ecdysozoa</taxon>
        <taxon>Arthropoda</taxon>
        <taxon>Hexapoda</taxon>
        <taxon>Insecta</taxon>
        <taxon>Pterygota</taxon>
        <taxon>Neoptera</taxon>
        <taxon>Endopterygota</taxon>
        <taxon>Lepidoptera</taxon>
        <taxon>Glossata</taxon>
        <taxon>Ditrysia</taxon>
        <taxon>Papilionoidea</taxon>
        <taxon>Nymphalidae</taxon>
        <taxon>Satyrinae</taxon>
        <taxon>Satyrini</taxon>
        <taxon>Parargina</taxon>
        <taxon>Pararge</taxon>
    </lineage>
</organism>
<evidence type="ECO:0000313" key="4">
    <source>
        <dbReference type="Proteomes" id="UP000838756"/>
    </source>
</evidence>
<dbReference type="Pfam" id="PF10180">
    <property type="entry name" value="WKF"/>
    <property type="match status" value="1"/>
</dbReference>
<feature type="compositionally biased region" description="Basic and acidic residues" evidence="1">
    <location>
        <begin position="44"/>
        <end position="61"/>
    </location>
</feature>
<protein>
    <submittedName>
        <fullName evidence="3">Jg16709 protein</fullName>
    </submittedName>
</protein>
<dbReference type="AlphaFoldDB" id="A0A8S4RLY0"/>
<reference evidence="3" key="1">
    <citation type="submission" date="2022-03" db="EMBL/GenBank/DDBJ databases">
        <authorList>
            <person name="Lindestad O."/>
        </authorList>
    </citation>
    <scope>NUCLEOTIDE SEQUENCE</scope>
</reference>
<evidence type="ECO:0000313" key="3">
    <source>
        <dbReference type="EMBL" id="CAH2237906.1"/>
    </source>
</evidence>
<comment type="caution">
    <text evidence="3">The sequence shown here is derived from an EMBL/GenBank/DDBJ whole genome shotgun (WGS) entry which is preliminary data.</text>
</comment>
<dbReference type="Proteomes" id="UP000838756">
    <property type="component" value="Unassembled WGS sequence"/>
</dbReference>
<dbReference type="OrthoDB" id="10261563at2759"/>
<sequence length="234" mass="27227">MGRNKKKKSEKHNIQQSSEHLDVPESNALNDSHEEGTNITAVEEESRTTDNKIMKRQHDSENSDTEDEPKKPMKKKKVPLEAEEPATGKKNKKSKRQLKREKYAAKLALEQASAKDQTKLQCLNYLSQWKHDKQNWKFMKARQLWLHKNKFSTQLIPEASWPLLLEYFESAQGNIKTILLNDANKIIKQMDEWTESQTNKDAEGDTEQSESTELTKPEETVYNRARSIIQCLQE</sequence>
<dbReference type="PANTHER" id="PTHR22306:SF2">
    <property type="entry name" value="CHROMOSOME 7 OPEN READING FRAME 50"/>
    <property type="match status" value="1"/>
</dbReference>
<proteinExistence type="predicted"/>
<dbReference type="InterPro" id="IPR019327">
    <property type="entry name" value="WKF"/>
</dbReference>
<feature type="compositionally biased region" description="Basic residues" evidence="1">
    <location>
        <begin position="1"/>
        <end position="10"/>
    </location>
</feature>
<dbReference type="EMBL" id="CAKXAJ010025302">
    <property type="protein sequence ID" value="CAH2237906.1"/>
    <property type="molecule type" value="Genomic_DNA"/>
</dbReference>
<keyword evidence="4" id="KW-1185">Reference proteome</keyword>
<feature type="compositionally biased region" description="Basic residues" evidence="1">
    <location>
        <begin position="89"/>
        <end position="98"/>
    </location>
</feature>